<dbReference type="GeneID" id="20345312"/>
<dbReference type="Gene3D" id="2.30.30.40">
    <property type="entry name" value="SH3 Domains"/>
    <property type="match status" value="1"/>
</dbReference>
<dbReference type="GO" id="GO:0051666">
    <property type="term" value="P:actin cortical patch localization"/>
    <property type="evidence" value="ECO:0007669"/>
    <property type="project" value="InterPro"/>
</dbReference>
<evidence type="ECO:0000256" key="1">
    <source>
        <dbReference type="ARBA" id="ARBA00022443"/>
    </source>
</evidence>
<evidence type="ECO:0000313" key="8">
    <source>
        <dbReference type="Proteomes" id="UP000006039"/>
    </source>
</evidence>
<dbReference type="InterPro" id="IPR036028">
    <property type="entry name" value="SH3-like_dom_sf"/>
</dbReference>
<dbReference type="SUPFAM" id="SSF50044">
    <property type="entry name" value="SH3-domain"/>
    <property type="match status" value="1"/>
</dbReference>
<dbReference type="AlphaFoldDB" id="J3NUA0"/>
<dbReference type="SUPFAM" id="SSF103657">
    <property type="entry name" value="BAR/IMD domain-like"/>
    <property type="match status" value="1"/>
</dbReference>
<keyword evidence="1 2" id="KW-0728">SH3 domain</keyword>
<dbReference type="eggNOG" id="KOG1843">
    <property type="taxonomic scope" value="Eukaryota"/>
</dbReference>
<dbReference type="SMART" id="SM00326">
    <property type="entry name" value="SH3"/>
    <property type="match status" value="1"/>
</dbReference>
<dbReference type="GO" id="GO:0031097">
    <property type="term" value="C:medial cortex"/>
    <property type="evidence" value="ECO:0007669"/>
    <property type="project" value="TreeGrafter"/>
</dbReference>
<keyword evidence="8" id="KW-1185">Reference proteome</keyword>
<gene>
    <name evidence="7" type="primary">20345312</name>
    <name evidence="6" type="ORF">GGTG_04854</name>
</gene>
<dbReference type="InterPro" id="IPR027267">
    <property type="entry name" value="AH/BAR_dom_sf"/>
</dbReference>
<feature type="compositionally biased region" description="Basic and acidic residues" evidence="3">
    <location>
        <begin position="142"/>
        <end position="154"/>
    </location>
</feature>
<dbReference type="EMBL" id="GL385396">
    <property type="protein sequence ID" value="EJT79771.1"/>
    <property type="molecule type" value="Genomic_DNA"/>
</dbReference>
<dbReference type="GO" id="GO:0097320">
    <property type="term" value="P:plasma membrane tubulation"/>
    <property type="evidence" value="ECO:0007669"/>
    <property type="project" value="TreeGrafter"/>
</dbReference>
<dbReference type="HOGENOM" id="CLU_025518_1_0_1"/>
<dbReference type="GO" id="GO:0008289">
    <property type="term" value="F:lipid binding"/>
    <property type="evidence" value="ECO:0007669"/>
    <property type="project" value="TreeGrafter"/>
</dbReference>
<feature type="region of interest" description="Disordered" evidence="3">
    <location>
        <begin position="140"/>
        <end position="167"/>
    </location>
</feature>
<evidence type="ECO:0000313" key="6">
    <source>
        <dbReference type="EMBL" id="EJT79771.1"/>
    </source>
</evidence>
<dbReference type="Gene3D" id="1.20.1270.60">
    <property type="entry name" value="Arfaptin homology (AH) domain/BAR domain"/>
    <property type="match status" value="1"/>
</dbReference>
<feature type="compositionally biased region" description="Polar residues" evidence="3">
    <location>
        <begin position="306"/>
        <end position="320"/>
    </location>
</feature>
<dbReference type="VEuPathDB" id="FungiDB:GGTG_04854"/>
<dbReference type="EnsemblFungi" id="EJT79771">
    <property type="protein sequence ID" value="EJT79771"/>
    <property type="gene ID" value="GGTG_04854"/>
</dbReference>
<dbReference type="CDD" id="cd07599">
    <property type="entry name" value="BAR_Rvs167p"/>
    <property type="match status" value="1"/>
</dbReference>
<dbReference type="OrthoDB" id="10255128at2759"/>
<reference evidence="8" key="1">
    <citation type="submission" date="2010-07" db="EMBL/GenBank/DDBJ databases">
        <title>The genome sequence of Gaeumannomyces graminis var. tritici strain R3-111a-1.</title>
        <authorList>
            <consortium name="The Broad Institute Genome Sequencing Platform"/>
            <person name="Ma L.-J."/>
            <person name="Dead R."/>
            <person name="Young S."/>
            <person name="Zeng Q."/>
            <person name="Koehrsen M."/>
            <person name="Alvarado L."/>
            <person name="Berlin A."/>
            <person name="Chapman S.B."/>
            <person name="Chen Z."/>
            <person name="Freedman E."/>
            <person name="Gellesch M."/>
            <person name="Goldberg J."/>
            <person name="Griggs A."/>
            <person name="Gujja S."/>
            <person name="Heilman E.R."/>
            <person name="Heiman D."/>
            <person name="Hepburn T."/>
            <person name="Howarth C."/>
            <person name="Jen D."/>
            <person name="Larson L."/>
            <person name="Mehta T."/>
            <person name="Neiman D."/>
            <person name="Pearson M."/>
            <person name="Roberts A."/>
            <person name="Saif S."/>
            <person name="Shea T."/>
            <person name="Shenoy N."/>
            <person name="Sisk P."/>
            <person name="Stolte C."/>
            <person name="Sykes S."/>
            <person name="Walk T."/>
            <person name="White J."/>
            <person name="Yandava C."/>
            <person name="Haas B."/>
            <person name="Nusbaum C."/>
            <person name="Birren B."/>
        </authorList>
    </citation>
    <scope>NUCLEOTIDE SEQUENCE [LARGE SCALE GENOMIC DNA]</scope>
    <source>
        <strain evidence="8">R3-111a-1</strain>
    </source>
</reference>
<feature type="domain" description="SH3" evidence="4">
    <location>
        <begin position="438"/>
        <end position="497"/>
    </location>
</feature>
<dbReference type="PROSITE" id="PS50002">
    <property type="entry name" value="SH3"/>
    <property type="match status" value="1"/>
</dbReference>
<protein>
    <submittedName>
        <fullName evidence="6">SH3 domain signaling protein</fullName>
    </submittedName>
</protein>
<dbReference type="GO" id="GO:1990528">
    <property type="term" value="C:Rvs161p-Rvs167p complex"/>
    <property type="evidence" value="ECO:0007669"/>
    <property type="project" value="TreeGrafter"/>
</dbReference>
<dbReference type="GO" id="GO:0043332">
    <property type="term" value="C:mating projection tip"/>
    <property type="evidence" value="ECO:0007669"/>
    <property type="project" value="TreeGrafter"/>
</dbReference>
<evidence type="ECO:0000256" key="3">
    <source>
        <dbReference type="SAM" id="MobiDB-lite"/>
    </source>
</evidence>
<dbReference type="PANTHER" id="PTHR47174">
    <property type="entry name" value="BRIDGING INTEGRATOR 3"/>
    <property type="match status" value="1"/>
</dbReference>
<feature type="compositionally biased region" description="Low complexity" evidence="3">
    <location>
        <begin position="401"/>
        <end position="417"/>
    </location>
</feature>
<dbReference type="InterPro" id="IPR046982">
    <property type="entry name" value="BIN3/RVS161-like"/>
</dbReference>
<evidence type="ECO:0000259" key="4">
    <source>
        <dbReference type="PROSITE" id="PS50002"/>
    </source>
</evidence>
<dbReference type="STRING" id="644352.J3NUA0"/>
<accession>J3NUA0</accession>
<reference evidence="7" key="4">
    <citation type="journal article" date="2015" name="G3 (Bethesda)">
        <title>Genome sequences of three phytopathogenic species of the Magnaporthaceae family of fungi.</title>
        <authorList>
            <person name="Okagaki L.H."/>
            <person name="Nunes C.C."/>
            <person name="Sailsbery J."/>
            <person name="Clay B."/>
            <person name="Brown D."/>
            <person name="John T."/>
            <person name="Oh Y."/>
            <person name="Young N."/>
            <person name="Fitzgerald M."/>
            <person name="Haas B.J."/>
            <person name="Zeng Q."/>
            <person name="Young S."/>
            <person name="Adiconis X."/>
            <person name="Fan L."/>
            <person name="Levin J.Z."/>
            <person name="Mitchell T.K."/>
            <person name="Okubara P.A."/>
            <person name="Farman M.L."/>
            <person name="Kohn L.M."/>
            <person name="Birren B."/>
            <person name="Ma L.-J."/>
            <person name="Dean R.A."/>
        </authorList>
    </citation>
    <scope>NUCLEOTIDE SEQUENCE</scope>
    <source>
        <strain evidence="7">R3-111a-1</strain>
    </source>
</reference>
<reference evidence="6" key="2">
    <citation type="submission" date="2010-07" db="EMBL/GenBank/DDBJ databases">
        <authorList>
            <consortium name="The Broad Institute Genome Sequencing Platform"/>
            <consortium name="Broad Institute Genome Sequencing Center for Infectious Disease"/>
            <person name="Ma L.-J."/>
            <person name="Dead R."/>
            <person name="Young S."/>
            <person name="Zeng Q."/>
            <person name="Koehrsen M."/>
            <person name="Alvarado L."/>
            <person name="Berlin A."/>
            <person name="Chapman S.B."/>
            <person name="Chen Z."/>
            <person name="Freedman E."/>
            <person name="Gellesch M."/>
            <person name="Goldberg J."/>
            <person name="Griggs A."/>
            <person name="Gujja S."/>
            <person name="Heilman E.R."/>
            <person name="Heiman D."/>
            <person name="Hepburn T."/>
            <person name="Howarth C."/>
            <person name="Jen D."/>
            <person name="Larson L."/>
            <person name="Mehta T."/>
            <person name="Neiman D."/>
            <person name="Pearson M."/>
            <person name="Roberts A."/>
            <person name="Saif S."/>
            <person name="Shea T."/>
            <person name="Shenoy N."/>
            <person name="Sisk P."/>
            <person name="Stolte C."/>
            <person name="Sykes S."/>
            <person name="Walk T."/>
            <person name="White J."/>
            <person name="Yandava C."/>
            <person name="Haas B."/>
            <person name="Nusbaum C."/>
            <person name="Birren B."/>
        </authorList>
    </citation>
    <scope>NUCLEOTIDE SEQUENCE</scope>
    <source>
        <strain evidence="6">R3-111a-1</strain>
    </source>
</reference>
<dbReference type="PANTHER" id="PTHR47174:SF2">
    <property type="entry name" value="SH3 DOMAIN SIGNALLING PROTEIN (AFU_ORTHOLOGUE AFUA_5G07670)"/>
    <property type="match status" value="1"/>
</dbReference>
<sequence length="497" mass="53598">MQSMQRSFGRLLNKAPGDNAKVSVMLSDFEDADKILLKIIDSAKSWRDSWIALASTQLGVATEYEGLYDPIVGATDGHGKDMSPTPAHQLQRTLRLCEVYRELKDEIVEEAAQIEARVIRPATDARDCIQPIRKTIKKRENKRLDYEKQQDKVNKLARKPSRTPKEDTQLARAQEDMATLAEEFHVADSHLRDTLPHIVNAVFSMIPPLLGCHILVQNKLLGLYYTFLNGYCEEQGFPSPPPPMEQVIADWTAGFDPIKHEIESIGCVSRGKAISMSMRMPEDQSGTIPQARRLAAPPPTNEGIRRTSTGLIPKTSSSNLNGGGGGRLMRIPSAPAPPPEPAAAAPRPGFAGGAHMRPTDFTQATSLGQEPASAPAVVRPRIAAAPSDYFGHGTGGGGSGTTTPGSTARGPIGAVIAAKKKPPPPPPPPKRIPAANKPPEEFVVALYAFAGQGKGDLSFNVGDRIKIIKKTNTADDWWEGEIGGTRGSFPANYCQAA</sequence>
<evidence type="ECO:0000313" key="7">
    <source>
        <dbReference type="EnsemblFungi" id="EJT79771"/>
    </source>
</evidence>
<evidence type="ECO:0000259" key="5">
    <source>
        <dbReference type="PROSITE" id="PS51021"/>
    </source>
</evidence>
<dbReference type="Pfam" id="PF14604">
    <property type="entry name" value="SH3_9"/>
    <property type="match status" value="1"/>
</dbReference>
<reference evidence="6" key="3">
    <citation type="submission" date="2010-09" db="EMBL/GenBank/DDBJ databases">
        <title>Annotation of Gaeumannomyces graminis var. tritici R3-111a-1.</title>
        <authorList>
            <consortium name="The Broad Institute Genome Sequencing Platform"/>
            <person name="Ma L.-J."/>
            <person name="Dead R."/>
            <person name="Young S.K."/>
            <person name="Zeng Q."/>
            <person name="Gargeya S."/>
            <person name="Fitzgerald M."/>
            <person name="Haas B."/>
            <person name="Abouelleil A."/>
            <person name="Alvarado L."/>
            <person name="Arachchi H.M."/>
            <person name="Berlin A."/>
            <person name="Brown A."/>
            <person name="Chapman S.B."/>
            <person name="Chen Z."/>
            <person name="Dunbar C."/>
            <person name="Freedman E."/>
            <person name="Gearin G."/>
            <person name="Gellesch M."/>
            <person name="Goldberg J."/>
            <person name="Griggs A."/>
            <person name="Gujja S."/>
            <person name="Heiman D."/>
            <person name="Howarth C."/>
            <person name="Larson L."/>
            <person name="Lui A."/>
            <person name="MacDonald P.J.P."/>
            <person name="Mehta T."/>
            <person name="Montmayeur A."/>
            <person name="Murphy C."/>
            <person name="Neiman D."/>
            <person name="Pearson M."/>
            <person name="Priest M."/>
            <person name="Roberts A."/>
            <person name="Saif S."/>
            <person name="Shea T."/>
            <person name="Shenoy N."/>
            <person name="Sisk P."/>
            <person name="Stolte C."/>
            <person name="Sykes S."/>
            <person name="Yandava C."/>
            <person name="Wortman J."/>
            <person name="Nusbaum C."/>
            <person name="Birren B."/>
        </authorList>
    </citation>
    <scope>NUCLEOTIDE SEQUENCE</scope>
    <source>
        <strain evidence="6">R3-111a-1</strain>
    </source>
</reference>
<dbReference type="GO" id="GO:0030479">
    <property type="term" value="C:actin cortical patch"/>
    <property type="evidence" value="ECO:0007669"/>
    <property type="project" value="TreeGrafter"/>
</dbReference>
<dbReference type="GO" id="GO:0006897">
    <property type="term" value="P:endocytosis"/>
    <property type="evidence" value="ECO:0007669"/>
    <property type="project" value="InterPro"/>
</dbReference>
<dbReference type="FunFam" id="2.30.30.40:FF:000100">
    <property type="entry name" value="SH3 domain-containing YSC84-like protein 1"/>
    <property type="match status" value="1"/>
</dbReference>
<feature type="region of interest" description="Disordered" evidence="3">
    <location>
        <begin position="387"/>
        <end position="436"/>
    </location>
</feature>
<feature type="region of interest" description="Disordered" evidence="3">
    <location>
        <begin position="291"/>
        <end position="359"/>
    </location>
</feature>
<evidence type="ECO:0000256" key="2">
    <source>
        <dbReference type="PROSITE-ProRule" id="PRU00192"/>
    </source>
</evidence>
<name>J3NUA0_GAET3</name>
<dbReference type="InterPro" id="IPR004148">
    <property type="entry name" value="BAR_dom"/>
</dbReference>
<dbReference type="InterPro" id="IPR001452">
    <property type="entry name" value="SH3_domain"/>
</dbReference>
<dbReference type="PROSITE" id="PS51021">
    <property type="entry name" value="BAR"/>
    <property type="match status" value="1"/>
</dbReference>
<dbReference type="RefSeq" id="XP_009220916.1">
    <property type="nucleotide sequence ID" value="XM_009222652.1"/>
</dbReference>
<feature type="domain" description="BAR" evidence="5">
    <location>
        <begin position="7"/>
        <end position="241"/>
    </location>
</feature>
<reference evidence="7" key="5">
    <citation type="submission" date="2018-04" db="UniProtKB">
        <authorList>
            <consortium name="EnsemblFungi"/>
        </authorList>
    </citation>
    <scope>IDENTIFICATION</scope>
    <source>
        <strain evidence="7">R3-111a-1</strain>
    </source>
</reference>
<proteinExistence type="predicted"/>
<dbReference type="PRINTS" id="PR00452">
    <property type="entry name" value="SH3DOMAIN"/>
</dbReference>
<dbReference type="Pfam" id="PF03114">
    <property type="entry name" value="BAR"/>
    <property type="match status" value="1"/>
</dbReference>
<organism evidence="6">
    <name type="scientific">Gaeumannomyces tritici (strain R3-111a-1)</name>
    <name type="common">Wheat and barley take-all root rot fungus</name>
    <name type="synonym">Gaeumannomyces graminis var. tritici</name>
    <dbReference type="NCBI Taxonomy" id="644352"/>
    <lineage>
        <taxon>Eukaryota</taxon>
        <taxon>Fungi</taxon>
        <taxon>Dikarya</taxon>
        <taxon>Ascomycota</taxon>
        <taxon>Pezizomycotina</taxon>
        <taxon>Sordariomycetes</taxon>
        <taxon>Sordariomycetidae</taxon>
        <taxon>Magnaporthales</taxon>
        <taxon>Magnaporthaceae</taxon>
        <taxon>Gaeumannomyces</taxon>
    </lineage>
</organism>
<dbReference type="eggNOG" id="KOG3771">
    <property type="taxonomic scope" value="Eukaryota"/>
</dbReference>
<dbReference type="Proteomes" id="UP000006039">
    <property type="component" value="Unassembled WGS sequence"/>
</dbReference>